<dbReference type="Pfam" id="PF11305">
    <property type="entry name" value="DUF3107"/>
    <property type="match status" value="1"/>
</dbReference>
<organism evidence="2 3">
    <name type="scientific">Microbacterium ginsengisoli</name>
    <dbReference type="NCBI Taxonomy" id="400772"/>
    <lineage>
        <taxon>Bacteria</taxon>
        <taxon>Bacillati</taxon>
        <taxon>Actinomycetota</taxon>
        <taxon>Actinomycetes</taxon>
        <taxon>Micrococcales</taxon>
        <taxon>Microbacteriaceae</taxon>
        <taxon>Microbacterium</taxon>
    </lineage>
</organism>
<dbReference type="OrthoDB" id="3268468at2"/>
<evidence type="ECO:0000313" key="4">
    <source>
        <dbReference type="Proteomes" id="UP000257479"/>
    </source>
</evidence>
<dbReference type="Proteomes" id="UP000257479">
    <property type="component" value="Unassembled WGS sequence"/>
</dbReference>
<dbReference type="InterPro" id="IPR021456">
    <property type="entry name" value="DUF3107"/>
</dbReference>
<dbReference type="PATRIC" id="fig|400772.4.peg.1045"/>
<evidence type="ECO:0000313" key="3">
    <source>
        <dbReference type="Proteomes" id="UP000033451"/>
    </source>
</evidence>
<reference evidence="1 4" key="2">
    <citation type="journal article" date="2018" name="Nat. Biotechnol.">
        <title>A standardized bacterial taxonomy based on genome phylogeny substantially revises the tree of life.</title>
        <authorList>
            <person name="Parks D.H."/>
            <person name="Chuvochina M."/>
            <person name="Waite D.W."/>
            <person name="Rinke C."/>
            <person name="Skarshewski A."/>
            <person name="Chaumeil P.A."/>
            <person name="Hugenholtz P."/>
        </authorList>
    </citation>
    <scope>NUCLEOTIDE SEQUENCE [LARGE SCALE GENOMIC DNA]</scope>
    <source>
        <strain evidence="1">UBA9152</strain>
    </source>
</reference>
<protein>
    <submittedName>
        <fullName evidence="1">DUF3107 domain-containing protein</fullName>
    </submittedName>
</protein>
<gene>
    <name evidence="1" type="ORF">DCP95_05255</name>
    <name evidence="2" type="ORF">RR49_01019</name>
</gene>
<reference evidence="2 3" key="1">
    <citation type="submission" date="2015-02" db="EMBL/GenBank/DDBJ databases">
        <title>Draft genome sequences of ten Microbacterium spp. with emphasis on heavy metal contaminated environments.</title>
        <authorList>
            <person name="Corretto E."/>
        </authorList>
    </citation>
    <scope>NUCLEOTIDE SEQUENCE [LARGE SCALE GENOMIC DNA]</scope>
    <source>
        <strain evidence="2 3">DSM 18659</strain>
    </source>
</reference>
<dbReference type="AlphaFoldDB" id="A0A0F0M0Y5"/>
<dbReference type="EMBL" id="JYIY01000067">
    <property type="protein sequence ID" value="KJL37296.1"/>
    <property type="molecule type" value="Genomic_DNA"/>
</dbReference>
<dbReference type="RefSeq" id="WP_045246978.1">
    <property type="nucleotide sequence ID" value="NZ_JBOFAV010000013.1"/>
</dbReference>
<sequence>MEIRIGIANTGRELNFETNESADSVKAQIAAALDDNATHISLVDAKGNTLIVPTAGLAYIELGTEESRRVGFVA</sequence>
<dbReference type="EMBL" id="DMNG01000089">
    <property type="protein sequence ID" value="HAN23966.1"/>
    <property type="molecule type" value="Genomic_DNA"/>
</dbReference>
<dbReference type="STRING" id="400772.RR49_01019"/>
<keyword evidence="3" id="KW-1185">Reference proteome</keyword>
<dbReference type="Proteomes" id="UP000033451">
    <property type="component" value="Unassembled WGS sequence"/>
</dbReference>
<evidence type="ECO:0000313" key="2">
    <source>
        <dbReference type="EMBL" id="KJL37296.1"/>
    </source>
</evidence>
<comment type="caution">
    <text evidence="2">The sequence shown here is derived from an EMBL/GenBank/DDBJ whole genome shotgun (WGS) entry which is preliminary data.</text>
</comment>
<proteinExistence type="predicted"/>
<evidence type="ECO:0000313" key="1">
    <source>
        <dbReference type="EMBL" id="HAN23966.1"/>
    </source>
</evidence>
<name>A0A0F0M0Y5_9MICO</name>
<accession>A0A0F0M0Y5</accession>